<dbReference type="PANTHER" id="PTHR10012">
    <property type="entry name" value="SERINE/THREONINE-PROTEIN PHOSPHATASE 2A REGULATORY SUBUNIT B"/>
    <property type="match status" value="1"/>
</dbReference>
<keyword evidence="4 7" id="KW-0963">Cytoplasm</keyword>
<dbReference type="GO" id="GO:0003755">
    <property type="term" value="F:peptidyl-prolyl cis-trans isomerase activity"/>
    <property type="evidence" value="ECO:0007669"/>
    <property type="project" value="UniProtKB-KW"/>
</dbReference>
<dbReference type="SUPFAM" id="SSF140984">
    <property type="entry name" value="PTPA-like"/>
    <property type="match status" value="1"/>
</dbReference>
<dbReference type="CDD" id="cd04087">
    <property type="entry name" value="PTPA"/>
    <property type="match status" value="1"/>
</dbReference>
<dbReference type="InterPro" id="IPR004327">
    <property type="entry name" value="Phstyr_phstse_ac"/>
</dbReference>
<evidence type="ECO:0000256" key="5">
    <source>
        <dbReference type="ARBA" id="ARBA00023110"/>
    </source>
</evidence>
<dbReference type="Proteomes" id="UP001146793">
    <property type="component" value="Unassembled WGS sequence"/>
</dbReference>
<dbReference type="FunFam" id="1.20.120.1150:FF:000002">
    <property type="entry name" value="Serine/threonine-protein phosphatase 2A activator"/>
    <property type="match status" value="1"/>
</dbReference>
<dbReference type="Pfam" id="PF03095">
    <property type="entry name" value="PTPA"/>
    <property type="match status" value="1"/>
</dbReference>
<evidence type="ECO:0000313" key="9">
    <source>
        <dbReference type="Proteomes" id="UP001146793"/>
    </source>
</evidence>
<organism evidence="8 9">
    <name type="scientific">Anaeramoeba flamelloides</name>
    <dbReference type="NCBI Taxonomy" id="1746091"/>
    <lineage>
        <taxon>Eukaryota</taxon>
        <taxon>Metamonada</taxon>
        <taxon>Anaeramoebidae</taxon>
        <taxon>Anaeramoeba</taxon>
    </lineage>
</organism>
<accession>A0AAV7ZA64</accession>
<sequence>MESNIPTKKIKSSEDLKFWFTSDAYYYLTQWIRLLSIKIKDLKNTEECKISDTVQNILNILDQLSNLIDETPPDNQPTRFGNKAYRTWTNKLLEKSEQIITTFLPEKHSDYNSELGVYFLDSFGNSRRIDYGSGHEINFVCFLFCFYKLGVVTDEDLPALILKVFAKYLQVARKLQTVYNLEPAGSHGVWGLDDFQFLPYYFGASQLIGHKTLTPSSIHDKRLLKDHSGEYLYFRAIEYIHQIKTGPFFEHSPILNEISNVATWSKVNSGLYKMYLDEVLSKYPIVQHCYFGKLLPFTDEIRKKREKKFKESRKMKKKITKKEK</sequence>
<evidence type="ECO:0000256" key="3">
    <source>
        <dbReference type="ARBA" id="ARBA00011019"/>
    </source>
</evidence>
<keyword evidence="6 7" id="KW-0413">Isomerase</keyword>
<dbReference type="GO" id="GO:0005737">
    <property type="term" value="C:cytoplasm"/>
    <property type="evidence" value="ECO:0007669"/>
    <property type="project" value="UniProtKB-SubCell"/>
</dbReference>
<evidence type="ECO:0000256" key="2">
    <source>
        <dbReference type="ARBA" id="ARBA00004496"/>
    </source>
</evidence>
<dbReference type="GO" id="GO:0000159">
    <property type="term" value="C:protein phosphatase type 2A complex"/>
    <property type="evidence" value="ECO:0007669"/>
    <property type="project" value="TreeGrafter"/>
</dbReference>
<dbReference type="GO" id="GO:0007052">
    <property type="term" value="P:mitotic spindle organization"/>
    <property type="evidence" value="ECO:0007669"/>
    <property type="project" value="TreeGrafter"/>
</dbReference>
<evidence type="ECO:0000256" key="1">
    <source>
        <dbReference type="ARBA" id="ARBA00000971"/>
    </source>
</evidence>
<comment type="catalytic activity">
    <reaction evidence="1 7">
        <text>[protein]-peptidylproline (omega=180) = [protein]-peptidylproline (omega=0)</text>
        <dbReference type="Rhea" id="RHEA:16237"/>
        <dbReference type="Rhea" id="RHEA-COMP:10747"/>
        <dbReference type="Rhea" id="RHEA-COMP:10748"/>
        <dbReference type="ChEBI" id="CHEBI:83833"/>
        <dbReference type="ChEBI" id="CHEBI:83834"/>
        <dbReference type="EC" id="5.2.1.8"/>
    </reaction>
</comment>
<evidence type="ECO:0000256" key="7">
    <source>
        <dbReference type="RuleBase" id="RU361210"/>
    </source>
</evidence>
<dbReference type="Gene3D" id="1.20.120.1150">
    <property type="match status" value="1"/>
</dbReference>
<dbReference type="GO" id="GO:0005634">
    <property type="term" value="C:nucleus"/>
    <property type="evidence" value="ECO:0007669"/>
    <property type="project" value="TreeGrafter"/>
</dbReference>
<evidence type="ECO:0000256" key="4">
    <source>
        <dbReference type="ARBA" id="ARBA00022490"/>
    </source>
</evidence>
<name>A0AAV7ZA64_9EUKA</name>
<dbReference type="EMBL" id="JANTQA010000032">
    <property type="protein sequence ID" value="KAJ3438938.1"/>
    <property type="molecule type" value="Genomic_DNA"/>
</dbReference>
<dbReference type="GO" id="GO:0008160">
    <property type="term" value="F:protein tyrosine phosphatase activator activity"/>
    <property type="evidence" value="ECO:0007669"/>
    <property type="project" value="TreeGrafter"/>
</dbReference>
<dbReference type="InterPro" id="IPR037218">
    <property type="entry name" value="PTPA_sf"/>
</dbReference>
<dbReference type="AlphaFoldDB" id="A0AAV7ZA64"/>
<protein>
    <recommendedName>
        <fullName evidence="7">Serine/threonine-protein phosphatase 2A activator</fullName>
        <ecNumber evidence="7">5.2.1.8</ecNumber>
    </recommendedName>
    <alternativeName>
        <fullName evidence="7">Phosphotyrosyl phosphatase activator</fullName>
    </alternativeName>
</protein>
<dbReference type="PIRSF" id="PIRSF016325">
    <property type="entry name" value="Phstyr_phstse_ac"/>
    <property type="match status" value="1"/>
</dbReference>
<comment type="similarity">
    <text evidence="3 7">Belongs to the PTPA-type PPIase family.</text>
</comment>
<dbReference type="InterPro" id="IPR043170">
    <property type="entry name" value="PTPA_C_lid"/>
</dbReference>
<gene>
    <name evidence="8" type="ORF">M0812_14953</name>
</gene>
<proteinExistence type="inferred from homology"/>
<evidence type="ECO:0000256" key="6">
    <source>
        <dbReference type="ARBA" id="ARBA00023235"/>
    </source>
</evidence>
<comment type="function">
    <text evidence="7">PPIases accelerate the folding of proteins. It catalyzes the cis-trans isomerization of proline imidic peptide bonds in oligopeptides.</text>
</comment>
<keyword evidence="5 7" id="KW-0697">Rotamase</keyword>
<comment type="caution">
    <text evidence="8">The sequence shown here is derived from an EMBL/GenBank/DDBJ whole genome shotgun (WGS) entry which is preliminary data.</text>
</comment>
<dbReference type="EC" id="5.2.1.8" evidence="7"/>
<dbReference type="PANTHER" id="PTHR10012:SF0">
    <property type="entry name" value="SERINE_THREONINE-PROTEIN PHOSPHATASE 2A ACTIVATOR"/>
    <property type="match status" value="1"/>
</dbReference>
<comment type="subcellular location">
    <subcellularLocation>
        <location evidence="2 7">Cytoplasm</location>
    </subcellularLocation>
</comment>
<evidence type="ECO:0000313" key="8">
    <source>
        <dbReference type="EMBL" id="KAJ3438938.1"/>
    </source>
</evidence>
<reference evidence="8" key="1">
    <citation type="submission" date="2022-08" db="EMBL/GenBank/DDBJ databases">
        <title>Novel sulphate-reducing endosymbionts in the free-living metamonad Anaeramoeba.</title>
        <authorList>
            <person name="Jerlstrom-Hultqvist J."/>
            <person name="Cepicka I."/>
            <person name="Gallot-Lavallee L."/>
            <person name="Salas-Leiva D."/>
            <person name="Curtis B.A."/>
            <person name="Zahonova K."/>
            <person name="Pipaliya S."/>
            <person name="Dacks J."/>
            <person name="Roger A.J."/>
        </authorList>
    </citation>
    <scope>NUCLEOTIDE SEQUENCE</scope>
    <source>
        <strain evidence="8">Busselton2</strain>
    </source>
</reference>